<proteinExistence type="predicted"/>
<reference evidence="1 2" key="1">
    <citation type="submission" date="2016-10" db="EMBL/GenBank/DDBJ databases">
        <authorList>
            <person name="de Groot N.N."/>
        </authorList>
    </citation>
    <scope>NUCLEOTIDE SEQUENCE [LARGE SCALE GENOMIC DNA]</scope>
    <source>
        <strain evidence="1 2">DSM 45514</strain>
    </source>
</reference>
<dbReference type="PANTHER" id="PTHR12993">
    <property type="entry name" value="N-ACETYLGLUCOSAMINYL-PHOSPHATIDYLINOSITOL DE-N-ACETYLASE-RELATED"/>
    <property type="match status" value="1"/>
</dbReference>
<sequence>MSNKKLIFIFAHPDDETFASGGTILRYSQRPDCEIILYCATRGEAGRPGTPPLCPQEQLGEVRTQELEEATAVLGIDRLILRDFGDGKLQMFPFERLVADIANILVKEKPNGVITFPPDGISGHPDHQVIQRATAAAVDSLSFSVPLYYVAVPPTENDPPPEWEATHRIEVGPWRKGIMEALSCHRTQHLSIERVFPGVLQGDWPSLRTVEYYRETGKTVDITEKELL</sequence>
<evidence type="ECO:0000313" key="2">
    <source>
        <dbReference type="Proteomes" id="UP000199387"/>
    </source>
</evidence>
<organism evidence="1 2">
    <name type="scientific">Melghirimyces thermohalophilus</name>
    <dbReference type="NCBI Taxonomy" id="1236220"/>
    <lineage>
        <taxon>Bacteria</taxon>
        <taxon>Bacillati</taxon>
        <taxon>Bacillota</taxon>
        <taxon>Bacilli</taxon>
        <taxon>Bacillales</taxon>
        <taxon>Thermoactinomycetaceae</taxon>
        <taxon>Melghirimyces</taxon>
    </lineage>
</organism>
<protein>
    <submittedName>
        <fullName evidence="1">N-acetylglucosaminyl deacetylase, LmbE family</fullName>
    </submittedName>
</protein>
<dbReference type="Gene3D" id="3.40.50.10320">
    <property type="entry name" value="LmbE-like"/>
    <property type="match status" value="1"/>
</dbReference>
<dbReference type="InterPro" id="IPR003737">
    <property type="entry name" value="GlcNAc_PI_deacetylase-related"/>
</dbReference>
<gene>
    <name evidence="1" type="ORF">SAMN04488112_10870</name>
</gene>
<evidence type="ECO:0000313" key="1">
    <source>
        <dbReference type="EMBL" id="SDC45208.1"/>
    </source>
</evidence>
<dbReference type="STRING" id="1236220.SAMN04488112_10870"/>
<dbReference type="EMBL" id="FMZA01000008">
    <property type="protein sequence ID" value="SDC45208.1"/>
    <property type="molecule type" value="Genomic_DNA"/>
</dbReference>
<accession>A0A1G6LPI6</accession>
<dbReference type="Pfam" id="PF02585">
    <property type="entry name" value="PIG-L"/>
    <property type="match status" value="1"/>
</dbReference>
<dbReference type="PANTHER" id="PTHR12993:SF11">
    <property type="entry name" value="N-ACETYLGLUCOSAMINYL-PHOSPHATIDYLINOSITOL DE-N-ACETYLASE"/>
    <property type="match status" value="1"/>
</dbReference>
<dbReference type="AlphaFoldDB" id="A0A1G6LPI6"/>
<dbReference type="OrthoDB" id="9790023at2"/>
<name>A0A1G6LPI6_9BACL</name>
<dbReference type="GO" id="GO:0016811">
    <property type="term" value="F:hydrolase activity, acting on carbon-nitrogen (but not peptide) bonds, in linear amides"/>
    <property type="evidence" value="ECO:0007669"/>
    <property type="project" value="TreeGrafter"/>
</dbReference>
<keyword evidence="2" id="KW-1185">Reference proteome</keyword>
<dbReference type="InterPro" id="IPR024078">
    <property type="entry name" value="LmbE-like_dom_sf"/>
</dbReference>
<dbReference type="SUPFAM" id="SSF102588">
    <property type="entry name" value="LmbE-like"/>
    <property type="match status" value="1"/>
</dbReference>
<dbReference type="RefSeq" id="WP_091568453.1">
    <property type="nucleotide sequence ID" value="NZ_FMZA01000008.1"/>
</dbReference>
<dbReference type="Proteomes" id="UP000199387">
    <property type="component" value="Unassembled WGS sequence"/>
</dbReference>